<keyword evidence="3" id="KW-0472">Membrane</keyword>
<dbReference type="SUPFAM" id="SSF63380">
    <property type="entry name" value="Riboflavin synthase domain-like"/>
    <property type="match status" value="1"/>
</dbReference>
<feature type="transmembrane region" description="Helical" evidence="3">
    <location>
        <begin position="269"/>
        <end position="288"/>
    </location>
</feature>
<dbReference type="Gene3D" id="2.40.30.10">
    <property type="entry name" value="Translation factors"/>
    <property type="match status" value="1"/>
</dbReference>
<dbReference type="AlphaFoldDB" id="A0A814N9F2"/>
<dbReference type="InterPro" id="IPR017927">
    <property type="entry name" value="FAD-bd_FR_type"/>
</dbReference>
<keyword evidence="6" id="KW-1185">Reference proteome</keyword>
<evidence type="ECO:0000313" key="6">
    <source>
        <dbReference type="Proteomes" id="UP000663879"/>
    </source>
</evidence>
<dbReference type="GO" id="GO:0042554">
    <property type="term" value="P:superoxide anion generation"/>
    <property type="evidence" value="ECO:0007669"/>
    <property type="project" value="TreeGrafter"/>
</dbReference>
<feature type="transmembrane region" description="Helical" evidence="3">
    <location>
        <begin position="495"/>
        <end position="516"/>
    </location>
</feature>
<feature type="transmembrane region" description="Helical" evidence="3">
    <location>
        <begin position="54"/>
        <end position="78"/>
    </location>
</feature>
<feature type="domain" description="FAD-binding FR-type" evidence="4">
    <location>
        <begin position="316"/>
        <end position="427"/>
    </location>
</feature>
<feature type="compositionally biased region" description="Polar residues" evidence="2">
    <location>
        <begin position="1"/>
        <end position="10"/>
    </location>
</feature>
<gene>
    <name evidence="5" type="ORF">OXX778_LOCUS20495</name>
</gene>
<dbReference type="OrthoDB" id="167398at2759"/>
<dbReference type="EMBL" id="CAJNOC010006859">
    <property type="protein sequence ID" value="CAF1087428.1"/>
    <property type="molecule type" value="Genomic_DNA"/>
</dbReference>
<dbReference type="InterPro" id="IPR013121">
    <property type="entry name" value="Fe_red_NAD-bd_6"/>
</dbReference>
<dbReference type="Gene3D" id="3.40.50.80">
    <property type="entry name" value="Nucleotide-binding domain of ferredoxin-NADP reductase (FNR) module"/>
    <property type="match status" value="1"/>
</dbReference>
<name>A0A814N9F2_9BILA</name>
<dbReference type="Proteomes" id="UP000663879">
    <property type="component" value="Unassembled WGS sequence"/>
</dbReference>
<comment type="caution">
    <text evidence="5">The sequence shown here is derived from an EMBL/GenBank/DDBJ whole genome shotgun (WGS) entry which is preliminary data.</text>
</comment>
<dbReference type="InterPro" id="IPR050369">
    <property type="entry name" value="RBOH/FRE"/>
</dbReference>
<evidence type="ECO:0000256" key="3">
    <source>
        <dbReference type="SAM" id="Phobius"/>
    </source>
</evidence>
<keyword evidence="3" id="KW-1133">Transmembrane helix</keyword>
<dbReference type="FunFam" id="2.40.30.10:FF:000056">
    <property type="entry name" value="NADPH oxidase 5"/>
    <property type="match status" value="1"/>
</dbReference>
<protein>
    <recommendedName>
        <fullName evidence="4">FAD-binding FR-type domain-containing protein</fullName>
    </recommendedName>
</protein>
<dbReference type="InterPro" id="IPR017938">
    <property type="entry name" value="Riboflavin_synthase-like_b-brl"/>
</dbReference>
<dbReference type="SFLD" id="SFLDG01168">
    <property type="entry name" value="Ferric_reductase_subgroup_(FRE"/>
    <property type="match status" value="1"/>
</dbReference>
<feature type="transmembrane region" description="Helical" evidence="3">
    <location>
        <begin position="129"/>
        <end position="149"/>
    </location>
</feature>
<feature type="region of interest" description="Disordered" evidence="2">
    <location>
        <begin position="1"/>
        <end position="21"/>
    </location>
</feature>
<dbReference type="GO" id="GO:0043020">
    <property type="term" value="C:NADPH oxidase complex"/>
    <property type="evidence" value="ECO:0007669"/>
    <property type="project" value="TreeGrafter"/>
</dbReference>
<dbReference type="PROSITE" id="PS51384">
    <property type="entry name" value="FAD_FR"/>
    <property type="match status" value="1"/>
</dbReference>
<dbReference type="SFLD" id="SFLDG01169">
    <property type="entry name" value="NADPH_oxidase_subgroup_(NOX)"/>
    <property type="match status" value="1"/>
</dbReference>
<feature type="transmembrane region" description="Helical" evidence="3">
    <location>
        <begin position="294"/>
        <end position="313"/>
    </location>
</feature>
<dbReference type="InterPro" id="IPR039261">
    <property type="entry name" value="FNR_nucleotide-bd"/>
</dbReference>
<evidence type="ECO:0000313" key="5">
    <source>
        <dbReference type="EMBL" id="CAF1087428.1"/>
    </source>
</evidence>
<reference evidence="5" key="1">
    <citation type="submission" date="2021-02" db="EMBL/GenBank/DDBJ databases">
        <authorList>
            <person name="Nowell W R."/>
        </authorList>
    </citation>
    <scope>NUCLEOTIDE SEQUENCE</scope>
    <source>
        <strain evidence="5">Ploen Becks lab</strain>
    </source>
</reference>
<keyword evidence="1" id="KW-0560">Oxidoreductase</keyword>
<dbReference type="Pfam" id="PF08030">
    <property type="entry name" value="NAD_binding_6"/>
    <property type="match status" value="1"/>
</dbReference>
<dbReference type="PANTHER" id="PTHR11972:SF58">
    <property type="entry name" value="NADPH OXIDASE 5"/>
    <property type="match status" value="1"/>
</dbReference>
<sequence>MSSQDVSNQPVDKDLEKDCGNSLSKGRKPHFFITFVKRYKTIRYLKLIYYRNNLSFFISILFYIFINISLAIIQYFVYYDQNIATKLARIGGILIDFNSSLIILLVLRRFTTWLRNSLIGRNFLPTDRFIIFHKSIGVFIIFFSILHSVSNSINLYWLSETYEILKSKQLDLENGHMIYTIIGSLLDKNLTFIEIHDLDSSEDSYEVNSTSFVVYTSDATFVELLFTTKSGIGWIKGLAMPTGWALWGVLLIIEIFSLPCIRKKGYFQVFYYTHWLHVVYYILLIIHATHYWKWFILPFFLVIFERLFTFIRYKSVNYGKTYIRDVHLLSSMVTKLIIPRPPNFKFKSGDYLFIKIPKIARFEWHPFTISSAPELKDELWLHVRSLGNWTNKLYEHFHESSTKSNSESIHSSKKNKQIVSFSNYVVTIDYRKNSNDNPKVLNTFEDEENIIKARSFRENKKNLNPSNEIKDVWMDITIDGPYSTPSRRIFDSEHVILIAGGIGVTPFASILQSIWFKFSKSLKKCPDCDHQWYDQMKQKNLKRVDFIWVNRDYQSFEWFIELLGQLELQQINSSKRFKGLHLYMTSASTVQEIKPLDNPDFDKNGQIESKMDDCVLKLNPGRPDFDKLFTELTKENKKKVDVFFCGNRDFGKFVQKKCLSHSFNFKKEFF</sequence>
<dbReference type="SUPFAM" id="SSF52343">
    <property type="entry name" value="Ferredoxin reductase-like, C-terminal NADP-linked domain"/>
    <property type="match status" value="1"/>
</dbReference>
<dbReference type="SFLD" id="SFLDS00052">
    <property type="entry name" value="Ferric_Reductase_Domain"/>
    <property type="match status" value="1"/>
</dbReference>
<feature type="transmembrane region" description="Helical" evidence="3">
    <location>
        <begin position="90"/>
        <end position="108"/>
    </location>
</feature>
<evidence type="ECO:0000256" key="1">
    <source>
        <dbReference type="ARBA" id="ARBA00023002"/>
    </source>
</evidence>
<feature type="transmembrane region" description="Helical" evidence="3">
    <location>
        <begin position="244"/>
        <end position="262"/>
    </location>
</feature>
<organism evidence="5 6">
    <name type="scientific">Brachionus calyciflorus</name>
    <dbReference type="NCBI Taxonomy" id="104777"/>
    <lineage>
        <taxon>Eukaryota</taxon>
        <taxon>Metazoa</taxon>
        <taxon>Spiralia</taxon>
        <taxon>Gnathifera</taxon>
        <taxon>Rotifera</taxon>
        <taxon>Eurotatoria</taxon>
        <taxon>Monogononta</taxon>
        <taxon>Pseudotrocha</taxon>
        <taxon>Ploima</taxon>
        <taxon>Brachionidae</taxon>
        <taxon>Brachionus</taxon>
    </lineage>
</organism>
<dbReference type="InterPro" id="IPR013112">
    <property type="entry name" value="FAD-bd_8"/>
</dbReference>
<evidence type="ECO:0000259" key="4">
    <source>
        <dbReference type="PROSITE" id="PS51384"/>
    </source>
</evidence>
<evidence type="ECO:0000256" key="2">
    <source>
        <dbReference type="SAM" id="MobiDB-lite"/>
    </source>
</evidence>
<accession>A0A814N9F2</accession>
<dbReference type="CDD" id="cd06186">
    <property type="entry name" value="NOX_Duox_like_FAD_NADP"/>
    <property type="match status" value="1"/>
</dbReference>
<dbReference type="GO" id="GO:0006952">
    <property type="term" value="P:defense response"/>
    <property type="evidence" value="ECO:0007669"/>
    <property type="project" value="TreeGrafter"/>
</dbReference>
<keyword evidence="3" id="KW-0812">Transmembrane</keyword>
<dbReference type="PANTHER" id="PTHR11972">
    <property type="entry name" value="NADPH OXIDASE"/>
    <property type="match status" value="1"/>
</dbReference>
<dbReference type="Pfam" id="PF08022">
    <property type="entry name" value="FAD_binding_8"/>
    <property type="match status" value="1"/>
</dbReference>
<proteinExistence type="predicted"/>
<dbReference type="GO" id="GO:0016175">
    <property type="term" value="F:superoxide-generating NAD(P)H oxidase activity"/>
    <property type="evidence" value="ECO:0007669"/>
    <property type="project" value="TreeGrafter"/>
</dbReference>